<evidence type="ECO:0000313" key="4">
    <source>
        <dbReference type="Proteomes" id="UP000281985"/>
    </source>
</evidence>
<organism evidence="3 4">
    <name type="scientific">Dokdonia sinensis</name>
    <dbReference type="NCBI Taxonomy" id="2479847"/>
    <lineage>
        <taxon>Bacteria</taxon>
        <taxon>Pseudomonadati</taxon>
        <taxon>Bacteroidota</taxon>
        <taxon>Flavobacteriia</taxon>
        <taxon>Flavobacteriales</taxon>
        <taxon>Flavobacteriaceae</taxon>
        <taxon>Dokdonia</taxon>
    </lineage>
</organism>
<keyword evidence="4" id="KW-1185">Reference proteome</keyword>
<dbReference type="Gene3D" id="3.50.50.60">
    <property type="entry name" value="FAD/NAD(P)-binding domain"/>
    <property type="match status" value="2"/>
</dbReference>
<dbReference type="OrthoDB" id="214253at2"/>
<dbReference type="GO" id="GO:0005737">
    <property type="term" value="C:cytoplasm"/>
    <property type="evidence" value="ECO:0007669"/>
    <property type="project" value="TreeGrafter"/>
</dbReference>
<evidence type="ECO:0000256" key="1">
    <source>
        <dbReference type="ARBA" id="ARBA00023002"/>
    </source>
</evidence>
<dbReference type="Gene3D" id="3.30.9.10">
    <property type="entry name" value="D-Amino Acid Oxidase, subunit A, domain 2"/>
    <property type="match status" value="1"/>
</dbReference>
<dbReference type="EMBL" id="REFV01000016">
    <property type="protein sequence ID" value="RMB56530.1"/>
    <property type="molecule type" value="Genomic_DNA"/>
</dbReference>
<dbReference type="SUPFAM" id="SSF51971">
    <property type="entry name" value="Nucleotide-binding domain"/>
    <property type="match status" value="1"/>
</dbReference>
<dbReference type="GO" id="GO:0016491">
    <property type="term" value="F:oxidoreductase activity"/>
    <property type="evidence" value="ECO:0007669"/>
    <property type="project" value="UniProtKB-KW"/>
</dbReference>
<gene>
    <name evidence="3" type="ORF">EAX61_14065</name>
</gene>
<dbReference type="Pfam" id="PF01266">
    <property type="entry name" value="DAO"/>
    <property type="match status" value="1"/>
</dbReference>
<dbReference type="AlphaFoldDB" id="A0A3M0FUR3"/>
<name>A0A3M0FUR3_9FLAO</name>
<evidence type="ECO:0000259" key="2">
    <source>
        <dbReference type="Pfam" id="PF01266"/>
    </source>
</evidence>
<keyword evidence="1" id="KW-0560">Oxidoreductase</keyword>
<reference evidence="3 4" key="1">
    <citation type="submission" date="2018-10" db="EMBL/GenBank/DDBJ databases">
        <title>Dokdonia luteus sp. nov., isolated from sea water.</title>
        <authorList>
            <person name="Zhou L.Y."/>
            <person name="Du Z.J."/>
        </authorList>
    </citation>
    <scope>NUCLEOTIDE SEQUENCE [LARGE SCALE GENOMIC DNA]</scope>
    <source>
        <strain evidence="3 4">SH27</strain>
    </source>
</reference>
<protein>
    <submittedName>
        <fullName evidence="3">FAD-binding oxidoreductase</fullName>
    </submittedName>
</protein>
<evidence type="ECO:0000313" key="3">
    <source>
        <dbReference type="EMBL" id="RMB56530.1"/>
    </source>
</evidence>
<feature type="domain" description="FAD dependent oxidoreductase" evidence="2">
    <location>
        <begin position="5"/>
        <end position="328"/>
    </location>
</feature>
<proteinExistence type="predicted"/>
<dbReference type="PANTHER" id="PTHR13847">
    <property type="entry name" value="SARCOSINE DEHYDROGENASE-RELATED"/>
    <property type="match status" value="1"/>
</dbReference>
<dbReference type="InterPro" id="IPR036188">
    <property type="entry name" value="FAD/NAD-bd_sf"/>
</dbReference>
<dbReference type="InterPro" id="IPR006076">
    <property type="entry name" value="FAD-dep_OxRdtase"/>
</dbReference>
<comment type="caution">
    <text evidence="3">The sequence shown here is derived from an EMBL/GenBank/DDBJ whole genome shotgun (WGS) entry which is preliminary data.</text>
</comment>
<sequence>MKKVDYIIVGLGLAGIAFCEQCLAAGKTFLVYDKGGAGASRVAAGLYNPVILKRYTLPWKSTEQFDLAIPYFKKLEQKLETKLVHPMPVRKVFSSVEDQNNWFSASDHLELQRFMKPQIVRDDNSQIIAPFDYGEVLETGRVDIVKLQRLYETYLVEMHAFAKAEFRHNDIQIDGDTVMYDGVQAKYIIFAEGYGIKYNPYFNKLPLVGNKGEYIIIKAAELQQQAAVKSSFFIVPLGNDCYKVGATFNWTDKDNIPSEPARAELVEKLDALITCNYEIVSQQAGIRPTTGDRRALLGKHPKFPQLATLNGLGTRGIMAGPTLAQYLFEHLENDVPLPEEIDIARFPKKF</sequence>
<dbReference type="PANTHER" id="PTHR13847:SF289">
    <property type="entry name" value="GLYCINE OXIDASE"/>
    <property type="match status" value="1"/>
</dbReference>
<dbReference type="Proteomes" id="UP000281985">
    <property type="component" value="Unassembled WGS sequence"/>
</dbReference>
<accession>A0A3M0FUR3</accession>